<proteinExistence type="predicted"/>
<reference evidence="1" key="1">
    <citation type="submission" date="2014-11" db="EMBL/GenBank/DDBJ databases">
        <authorList>
            <person name="Amaro Gonzalez C."/>
        </authorList>
    </citation>
    <scope>NUCLEOTIDE SEQUENCE</scope>
</reference>
<protein>
    <submittedName>
        <fullName evidence="1">Uncharacterized protein</fullName>
    </submittedName>
</protein>
<name>A0A0E9W7J4_ANGAN</name>
<reference evidence="1" key="2">
    <citation type="journal article" date="2015" name="Fish Shellfish Immunol.">
        <title>Early steps in the European eel (Anguilla anguilla)-Vibrio vulnificus interaction in the gills: Role of the RtxA13 toxin.</title>
        <authorList>
            <person name="Callol A."/>
            <person name="Pajuelo D."/>
            <person name="Ebbesson L."/>
            <person name="Teles M."/>
            <person name="MacKenzie S."/>
            <person name="Amaro C."/>
        </authorList>
    </citation>
    <scope>NUCLEOTIDE SEQUENCE</scope>
</reference>
<accession>A0A0E9W7J4</accession>
<sequence length="36" mass="4002">MGTQVTLYFTRISPLLGKKRSPHTTPVFTVRKPSVG</sequence>
<dbReference type="EMBL" id="GBXM01022316">
    <property type="protein sequence ID" value="JAH86261.1"/>
    <property type="molecule type" value="Transcribed_RNA"/>
</dbReference>
<dbReference type="AlphaFoldDB" id="A0A0E9W7J4"/>
<evidence type="ECO:0000313" key="1">
    <source>
        <dbReference type="EMBL" id="JAH86261.1"/>
    </source>
</evidence>
<organism evidence="1">
    <name type="scientific">Anguilla anguilla</name>
    <name type="common">European freshwater eel</name>
    <name type="synonym">Muraena anguilla</name>
    <dbReference type="NCBI Taxonomy" id="7936"/>
    <lineage>
        <taxon>Eukaryota</taxon>
        <taxon>Metazoa</taxon>
        <taxon>Chordata</taxon>
        <taxon>Craniata</taxon>
        <taxon>Vertebrata</taxon>
        <taxon>Euteleostomi</taxon>
        <taxon>Actinopterygii</taxon>
        <taxon>Neopterygii</taxon>
        <taxon>Teleostei</taxon>
        <taxon>Anguilliformes</taxon>
        <taxon>Anguillidae</taxon>
        <taxon>Anguilla</taxon>
    </lineage>
</organism>